<dbReference type="InterPro" id="IPR052159">
    <property type="entry name" value="Competence_DNA_uptake"/>
</dbReference>
<dbReference type="InterPro" id="IPR036866">
    <property type="entry name" value="RibonucZ/Hydroxyglut_hydro"/>
</dbReference>
<dbReference type="OrthoDB" id="9761531at2"/>
<reference evidence="10 11" key="1">
    <citation type="submission" date="2018-08" db="EMBL/GenBank/DDBJ databases">
        <title>Wenzhouxiangella salilacus sp. nov., a novel bacterium isolated from a saline lake in Xinjiang Province, China.</title>
        <authorList>
            <person name="Han S."/>
        </authorList>
    </citation>
    <scope>NUCLEOTIDE SEQUENCE [LARGE SCALE GENOMIC DNA]</scope>
    <source>
        <strain evidence="10 11">XDB06</strain>
    </source>
</reference>
<dbReference type="Pfam" id="PF03772">
    <property type="entry name" value="Competence"/>
    <property type="match status" value="1"/>
</dbReference>
<dbReference type="CDD" id="cd07731">
    <property type="entry name" value="ComA-like_MBL-fold"/>
    <property type="match status" value="1"/>
</dbReference>
<protein>
    <submittedName>
        <fullName evidence="10">DNA internalization-related competence protein ComEC/Rec2</fullName>
    </submittedName>
</protein>
<evidence type="ECO:0000256" key="4">
    <source>
        <dbReference type="ARBA" id="ARBA00022989"/>
    </source>
</evidence>
<keyword evidence="2" id="KW-1003">Cell membrane</keyword>
<feature type="transmembrane region" description="Helical" evidence="6">
    <location>
        <begin position="336"/>
        <end position="358"/>
    </location>
</feature>
<evidence type="ECO:0000256" key="1">
    <source>
        <dbReference type="ARBA" id="ARBA00004651"/>
    </source>
</evidence>
<accession>A0A3E1KAN4</accession>
<dbReference type="InterPro" id="IPR004797">
    <property type="entry name" value="Competence_ComEC/Rec2"/>
</dbReference>
<dbReference type="Pfam" id="PF00753">
    <property type="entry name" value="Lactamase_B"/>
    <property type="match status" value="1"/>
</dbReference>
<dbReference type="NCBIfam" id="TIGR00360">
    <property type="entry name" value="ComEC_N-term"/>
    <property type="match status" value="1"/>
</dbReference>
<evidence type="ECO:0000259" key="9">
    <source>
        <dbReference type="Pfam" id="PF13567"/>
    </source>
</evidence>
<feature type="transmembrane region" description="Helical" evidence="6">
    <location>
        <begin position="274"/>
        <end position="292"/>
    </location>
</feature>
<dbReference type="InterPro" id="IPR025405">
    <property type="entry name" value="DUF4131"/>
</dbReference>
<dbReference type="Pfam" id="PF13567">
    <property type="entry name" value="DUF4131"/>
    <property type="match status" value="1"/>
</dbReference>
<dbReference type="GO" id="GO:0005886">
    <property type="term" value="C:plasma membrane"/>
    <property type="evidence" value="ECO:0007669"/>
    <property type="project" value="UniProtKB-SubCell"/>
</dbReference>
<feature type="domain" description="DUF4131" evidence="9">
    <location>
        <begin position="29"/>
        <end position="172"/>
    </location>
</feature>
<dbReference type="InterPro" id="IPR004477">
    <property type="entry name" value="ComEC_N"/>
</dbReference>
<dbReference type="EMBL" id="QUZK01000018">
    <property type="protein sequence ID" value="RFF31500.1"/>
    <property type="molecule type" value="Genomic_DNA"/>
</dbReference>
<dbReference type="InterPro" id="IPR001279">
    <property type="entry name" value="Metallo-B-lactamas"/>
</dbReference>
<feature type="domain" description="Metallo-beta-lactamase" evidence="7">
    <location>
        <begin position="515"/>
        <end position="645"/>
    </location>
</feature>
<dbReference type="GO" id="GO:0030420">
    <property type="term" value="P:establishment of competence for transformation"/>
    <property type="evidence" value="ECO:0007669"/>
    <property type="project" value="InterPro"/>
</dbReference>
<dbReference type="NCBIfam" id="TIGR00361">
    <property type="entry name" value="ComEC_Rec2"/>
    <property type="match status" value="1"/>
</dbReference>
<dbReference type="InterPro" id="IPR035681">
    <property type="entry name" value="ComA-like_MBL"/>
</dbReference>
<name>A0A3E1KAN4_9GAMM</name>
<sequence length="758" mass="79723">MRGGGGRLLLAFVGGCLLASWAPSLPGMPALLVLAALAGTGCAFRYTRLPAAFLLGALWFLAAAQGQIGSQWPAEEAGATRTLTGTVVGLPQRHEQTVRFVLAVDEASTGTALPERIRVSWYRPFRRVVPGSRWRMTLRLEPPVGRDNPNGFDYERYLLARRIAATGSVRGRPELVADDPGERWLDRQRQRLSDIIQSETVDRDVAALKRALGVADRSAMPTALSERLRETGTAHLLAISGLHVGMVAGLAGLLSGWLAAPLSLVASRFDRRRVGVSFGLLAAVAYAGLAGFTLPTQRALVMLAVVAAALFFRRAVPPGRALLLALLAVLVFDPLSPLSLGFWLSFAAVAVLVFAFAWRPSRPGQWVAGLLRAQMVLLIGLLPLNVGLFGQLVPGAFLANLAAIPLVGLVVLPSLLVDIATMLLGWPASPLAAPADFGLRLLLDILEGLHGLGGTHIAMSSAATWAIPLAAAGAAWLIAPPGWPARGLGAVLLLPLLWPAADELGEDQLEAWFLDVGNGLAVLVRTADEALLYDTGPGDGEGSDAISGILPGVLRTVRLDGVDRVVISHEHRGHSGGLASVTGEGVAVQAATGRLGAPCVAGRSWRSAGWRFRFLHPSAALPDLGGNSSCVLHVSGPGGDLLLTGGIDADVEARLVAEWGGPASDVLQLPSGGHREGSSRGFLEAVSPGTAIASVARHDRFGRVHAETRERLQAHGTTLLTTGRCGAIRVRFASDRPPGIRSMATLAPRFWKPRTGCP</sequence>
<evidence type="ECO:0000256" key="6">
    <source>
        <dbReference type="SAM" id="Phobius"/>
    </source>
</evidence>
<proteinExistence type="predicted"/>
<dbReference type="Gene3D" id="3.60.15.10">
    <property type="entry name" value="Ribonuclease Z/Hydroxyacylglutathione hydrolase-like"/>
    <property type="match status" value="2"/>
</dbReference>
<comment type="subcellular location">
    <subcellularLocation>
        <location evidence="1">Cell membrane</location>
        <topology evidence="1">Multi-pass membrane protein</topology>
    </subcellularLocation>
</comment>
<feature type="domain" description="ComEC/Rec2-related protein" evidence="8">
    <location>
        <begin position="214"/>
        <end position="480"/>
    </location>
</feature>
<feature type="transmembrane region" description="Helical" evidence="6">
    <location>
        <begin position="396"/>
        <end position="417"/>
    </location>
</feature>
<feature type="transmembrane region" description="Helical" evidence="6">
    <location>
        <begin position="370"/>
        <end position="390"/>
    </location>
</feature>
<evidence type="ECO:0000256" key="5">
    <source>
        <dbReference type="ARBA" id="ARBA00023136"/>
    </source>
</evidence>
<dbReference type="PANTHER" id="PTHR30619">
    <property type="entry name" value="DNA INTERNALIZATION/COMPETENCE PROTEIN COMEC/REC2"/>
    <property type="match status" value="1"/>
</dbReference>
<evidence type="ECO:0000313" key="10">
    <source>
        <dbReference type="EMBL" id="RFF31500.1"/>
    </source>
</evidence>
<dbReference type="PANTHER" id="PTHR30619:SF1">
    <property type="entry name" value="RECOMBINATION PROTEIN 2"/>
    <property type="match status" value="1"/>
</dbReference>
<evidence type="ECO:0000313" key="11">
    <source>
        <dbReference type="Proteomes" id="UP000260351"/>
    </source>
</evidence>
<evidence type="ECO:0000259" key="8">
    <source>
        <dbReference type="Pfam" id="PF03772"/>
    </source>
</evidence>
<dbReference type="Proteomes" id="UP000260351">
    <property type="component" value="Unassembled WGS sequence"/>
</dbReference>
<dbReference type="AlphaFoldDB" id="A0A3E1KAN4"/>
<evidence type="ECO:0000256" key="3">
    <source>
        <dbReference type="ARBA" id="ARBA00022692"/>
    </source>
</evidence>
<dbReference type="SUPFAM" id="SSF56281">
    <property type="entry name" value="Metallo-hydrolase/oxidoreductase"/>
    <property type="match status" value="1"/>
</dbReference>
<gene>
    <name evidence="10" type="ORF">DZC52_03845</name>
</gene>
<evidence type="ECO:0000256" key="2">
    <source>
        <dbReference type="ARBA" id="ARBA00022475"/>
    </source>
</evidence>
<dbReference type="RefSeq" id="WP_116649806.1">
    <property type="nucleotide sequence ID" value="NZ_QUZK01000018.1"/>
</dbReference>
<organism evidence="10 11">
    <name type="scientific">Wenzhouxiangella sediminis</name>
    <dbReference type="NCBI Taxonomy" id="1792836"/>
    <lineage>
        <taxon>Bacteria</taxon>
        <taxon>Pseudomonadati</taxon>
        <taxon>Pseudomonadota</taxon>
        <taxon>Gammaproteobacteria</taxon>
        <taxon>Chromatiales</taxon>
        <taxon>Wenzhouxiangellaceae</taxon>
        <taxon>Wenzhouxiangella</taxon>
    </lineage>
</organism>
<keyword evidence="11" id="KW-1185">Reference proteome</keyword>
<keyword evidence="3 6" id="KW-0812">Transmembrane</keyword>
<evidence type="ECO:0000259" key="7">
    <source>
        <dbReference type="Pfam" id="PF00753"/>
    </source>
</evidence>
<keyword evidence="5 6" id="KW-0472">Membrane</keyword>
<comment type="caution">
    <text evidence="10">The sequence shown here is derived from an EMBL/GenBank/DDBJ whole genome shotgun (WGS) entry which is preliminary data.</text>
</comment>
<keyword evidence="4 6" id="KW-1133">Transmembrane helix</keyword>